<accession>A0ABV9VTP1</accession>
<organism evidence="2 3">
    <name type="scientific">Dactylosporangium cerinum</name>
    <dbReference type="NCBI Taxonomy" id="1434730"/>
    <lineage>
        <taxon>Bacteria</taxon>
        <taxon>Bacillati</taxon>
        <taxon>Actinomycetota</taxon>
        <taxon>Actinomycetes</taxon>
        <taxon>Micromonosporales</taxon>
        <taxon>Micromonosporaceae</taxon>
        <taxon>Dactylosporangium</taxon>
    </lineage>
</organism>
<feature type="transmembrane region" description="Helical" evidence="1">
    <location>
        <begin position="392"/>
        <end position="410"/>
    </location>
</feature>
<protein>
    <submittedName>
        <fullName evidence="2">Uncharacterized protein</fullName>
    </submittedName>
</protein>
<feature type="transmembrane region" description="Helical" evidence="1">
    <location>
        <begin position="453"/>
        <end position="474"/>
    </location>
</feature>
<keyword evidence="1" id="KW-1133">Transmembrane helix</keyword>
<dbReference type="Proteomes" id="UP001595912">
    <property type="component" value="Unassembled WGS sequence"/>
</dbReference>
<feature type="transmembrane region" description="Helical" evidence="1">
    <location>
        <begin position="228"/>
        <end position="247"/>
    </location>
</feature>
<proteinExistence type="predicted"/>
<feature type="transmembrane region" description="Helical" evidence="1">
    <location>
        <begin position="64"/>
        <end position="89"/>
    </location>
</feature>
<feature type="transmembrane region" description="Helical" evidence="1">
    <location>
        <begin position="486"/>
        <end position="509"/>
    </location>
</feature>
<keyword evidence="3" id="KW-1185">Reference proteome</keyword>
<evidence type="ECO:0000313" key="2">
    <source>
        <dbReference type="EMBL" id="MFC4998865.1"/>
    </source>
</evidence>
<feature type="transmembrane region" description="Helical" evidence="1">
    <location>
        <begin position="22"/>
        <end position="52"/>
    </location>
</feature>
<comment type="caution">
    <text evidence="2">The sequence shown here is derived from an EMBL/GenBank/DDBJ whole genome shotgun (WGS) entry which is preliminary data.</text>
</comment>
<keyword evidence="1" id="KW-0812">Transmembrane</keyword>
<evidence type="ECO:0000313" key="3">
    <source>
        <dbReference type="Proteomes" id="UP001595912"/>
    </source>
</evidence>
<evidence type="ECO:0000256" key="1">
    <source>
        <dbReference type="SAM" id="Phobius"/>
    </source>
</evidence>
<keyword evidence="1" id="KW-0472">Membrane</keyword>
<sequence length="649" mass="69968">MPAQAEPGRASAGRGWLPRTRIALVGVVVAWVVPLATHLVGFDVLLPVLVWIGTASLLRTGRTLIDRLVIAFAVLSGGVSLGALLFSVWPWGLEPVPVAGTAFTTLVLVAAVTGRRPTLPTRIDPSDVVLVGASAVAAVLILRPLAPSPTAALKVLALGEDGARHFGIFDNIYRVGGLLPFHQPEMAVPLQAGFATYPQGAHVTFALINNFVHSGSSYGTPLTRLHNFALLYGLSLALSIACVMWSARWVGGQRLRGWAFLPVAAIVTGFLFFGDGIPIFTHGFVSEVAVFGPFALLIAVLSRPLSDPREQIVTAAALLCTVSMTYYLFLLSASVAVVIWAVGYRRQLLRHWRWTLGAILVGGPVALFAPLINLRQASSVKQLTRDGGVEAMNVILLSGLLAVVLLGLVVRRTARRSPAWRMMLAWVISSVAYAAVLYAATNGSATRYYYEKSLHELLVVLLVGAGATVLLVPAALRAPHRRRGRWLAGLIPSAAVAAVLLVGAIFFAGPANPGFRHPPNDRSWGEAYARDLNNFIQPANAIVRTFQKLPTNDGYVTVLYVNGRHDAITTYNGTLWLSVLYNNHGRAWPDTIWVLPTPTKTDAELEQFIRDSPDPVRFVTNAPSVSRVVAHIRQTDPGIRVEVVPITYP</sequence>
<feature type="transmembrane region" description="Helical" evidence="1">
    <location>
        <begin position="259"/>
        <end position="281"/>
    </location>
</feature>
<feature type="transmembrane region" description="Helical" evidence="1">
    <location>
        <begin position="422"/>
        <end position="441"/>
    </location>
</feature>
<feature type="transmembrane region" description="Helical" evidence="1">
    <location>
        <begin position="354"/>
        <end position="372"/>
    </location>
</feature>
<reference evidence="3" key="1">
    <citation type="journal article" date="2019" name="Int. J. Syst. Evol. Microbiol.">
        <title>The Global Catalogue of Microorganisms (GCM) 10K type strain sequencing project: providing services to taxonomists for standard genome sequencing and annotation.</title>
        <authorList>
            <consortium name="The Broad Institute Genomics Platform"/>
            <consortium name="The Broad Institute Genome Sequencing Center for Infectious Disease"/>
            <person name="Wu L."/>
            <person name="Ma J."/>
        </authorList>
    </citation>
    <scope>NUCLEOTIDE SEQUENCE [LARGE SCALE GENOMIC DNA]</scope>
    <source>
        <strain evidence="3">CGMCC 4.7152</strain>
    </source>
</reference>
<dbReference type="RefSeq" id="WP_380115117.1">
    <property type="nucleotide sequence ID" value="NZ_JBHSIU010000013.1"/>
</dbReference>
<feature type="transmembrane region" description="Helical" evidence="1">
    <location>
        <begin position="312"/>
        <end position="342"/>
    </location>
</feature>
<feature type="transmembrane region" description="Helical" evidence="1">
    <location>
        <begin position="95"/>
        <end position="113"/>
    </location>
</feature>
<name>A0ABV9VTP1_9ACTN</name>
<dbReference type="EMBL" id="JBHSIU010000013">
    <property type="protein sequence ID" value="MFC4998865.1"/>
    <property type="molecule type" value="Genomic_DNA"/>
</dbReference>
<gene>
    <name evidence="2" type="ORF">ACFPIJ_13590</name>
</gene>
<feature type="transmembrane region" description="Helical" evidence="1">
    <location>
        <begin position="288"/>
        <end position="306"/>
    </location>
</feature>